<protein>
    <submittedName>
        <fullName evidence="2">Uncharacterized protein</fullName>
    </submittedName>
</protein>
<feature type="region of interest" description="Disordered" evidence="1">
    <location>
        <begin position="207"/>
        <end position="232"/>
    </location>
</feature>
<keyword evidence="3" id="KW-1185">Reference proteome</keyword>
<evidence type="ECO:0000313" key="3">
    <source>
        <dbReference type="Proteomes" id="UP000597762"/>
    </source>
</evidence>
<sequence length="316" mass="35451">MHHSTPFSHGKVSSTQGLLSIAASGNSNQRSTDPHIYSQRHLIYDSPSGKSHHKTRDYDSDTGYRSDQEIMRYRHLQKMLLSSKNINSGGDAIDHVPLHHYNPRLVRSRKDGYSSDIEGYRVLPRESTSGSSLRGSLPMQGALYRHTSNSPQHTNNSQTLDQKPLRGDEFYGNNKATPIPRTSDRNIPNDISVPLTVSASFQEKMLDQSTPNASGAPPNFSHLPDPRQDWHWNIPNQQQEDHYSVLENKGYGSPHKIDNTMGSQTNLSDKFRPSAPPLTSQHPPTDHLLETGSSNHHPHLINLNPHRFPDPLHGLL</sequence>
<comment type="caution">
    <text evidence="2">The sequence shown here is derived from an EMBL/GenBank/DDBJ whole genome shotgun (WGS) entry which is preliminary data.</text>
</comment>
<gene>
    <name evidence="2" type="ORF">SPHA_42011</name>
</gene>
<evidence type="ECO:0000313" key="2">
    <source>
        <dbReference type="EMBL" id="CAE1279869.1"/>
    </source>
</evidence>
<dbReference type="EMBL" id="CAHIKZ030002033">
    <property type="protein sequence ID" value="CAE1279869.1"/>
    <property type="molecule type" value="Genomic_DNA"/>
</dbReference>
<dbReference type="AlphaFoldDB" id="A0A812CU19"/>
<name>A0A812CU19_ACAPH</name>
<feature type="compositionally biased region" description="Polar residues" evidence="1">
    <location>
        <begin position="146"/>
        <end position="161"/>
    </location>
</feature>
<feature type="region of interest" description="Disordered" evidence="1">
    <location>
        <begin position="143"/>
        <end position="168"/>
    </location>
</feature>
<accession>A0A812CU19</accession>
<evidence type="ECO:0000256" key="1">
    <source>
        <dbReference type="SAM" id="MobiDB-lite"/>
    </source>
</evidence>
<feature type="region of interest" description="Disordered" evidence="1">
    <location>
        <begin position="43"/>
        <end position="63"/>
    </location>
</feature>
<proteinExistence type="predicted"/>
<feature type="region of interest" description="Disordered" evidence="1">
    <location>
        <begin position="250"/>
        <end position="316"/>
    </location>
</feature>
<organism evidence="2 3">
    <name type="scientific">Acanthosepion pharaonis</name>
    <name type="common">Pharaoh cuttlefish</name>
    <name type="synonym">Sepia pharaonis</name>
    <dbReference type="NCBI Taxonomy" id="158019"/>
    <lineage>
        <taxon>Eukaryota</taxon>
        <taxon>Metazoa</taxon>
        <taxon>Spiralia</taxon>
        <taxon>Lophotrochozoa</taxon>
        <taxon>Mollusca</taxon>
        <taxon>Cephalopoda</taxon>
        <taxon>Coleoidea</taxon>
        <taxon>Decapodiformes</taxon>
        <taxon>Sepiida</taxon>
        <taxon>Sepiina</taxon>
        <taxon>Sepiidae</taxon>
        <taxon>Acanthosepion</taxon>
    </lineage>
</organism>
<dbReference type="Proteomes" id="UP000597762">
    <property type="component" value="Unassembled WGS sequence"/>
</dbReference>
<reference evidence="2" key="1">
    <citation type="submission" date="2021-01" db="EMBL/GenBank/DDBJ databases">
        <authorList>
            <person name="Li R."/>
            <person name="Bekaert M."/>
        </authorList>
    </citation>
    <scope>NUCLEOTIDE SEQUENCE</scope>
    <source>
        <strain evidence="2">Farmed</strain>
    </source>
</reference>